<feature type="compositionally biased region" description="Polar residues" evidence="1">
    <location>
        <begin position="11"/>
        <end position="21"/>
    </location>
</feature>
<feature type="region of interest" description="Disordered" evidence="1">
    <location>
        <begin position="1"/>
        <end position="21"/>
    </location>
</feature>
<name>A0ABQ9XBN6_9EUKA</name>
<proteinExistence type="predicted"/>
<evidence type="ECO:0000256" key="1">
    <source>
        <dbReference type="SAM" id="MobiDB-lite"/>
    </source>
</evidence>
<dbReference type="Proteomes" id="UP001281761">
    <property type="component" value="Unassembled WGS sequence"/>
</dbReference>
<keyword evidence="3" id="KW-1185">Reference proteome</keyword>
<comment type="caution">
    <text evidence="2">The sequence shown here is derived from an EMBL/GenBank/DDBJ whole genome shotgun (WGS) entry which is preliminary data.</text>
</comment>
<accession>A0ABQ9XBN6</accession>
<evidence type="ECO:0000313" key="3">
    <source>
        <dbReference type="Proteomes" id="UP001281761"/>
    </source>
</evidence>
<organism evidence="2 3">
    <name type="scientific">Blattamonas nauphoetae</name>
    <dbReference type="NCBI Taxonomy" id="2049346"/>
    <lineage>
        <taxon>Eukaryota</taxon>
        <taxon>Metamonada</taxon>
        <taxon>Preaxostyla</taxon>
        <taxon>Oxymonadida</taxon>
        <taxon>Blattamonas</taxon>
    </lineage>
</organism>
<sequence length="411" mass="46553">MEEASGHLRASTGQTSSQLSTIKSSVSESGDLFLNDNPYSKMSLTDKFKRYNSLVSLVEVKYPFDEIQQGKAVLILESFKHLYLPSTDSNKNLAELVPSRNGTSSGFLDSVLTLVSSPHTAIASAAVPFSMKVFSTLTPSHQLDLLKNDYFSKTLTIFRPQTFPIASYPDFYVILVETLHWSLGFVKPYQDKKSSLTDPQDQPKGSEFVMRKVIVPSSQYLHFLCQHINALSEWLEITFTFFLNKLLLRGPIHPPLLEFVLASPVVMTVSSRLASVQSSYHFLSTLRDIYNLLTEWKKHGPEVAQSAKRMLQALFSEGFEDTLEQIFMHKKKGRIGRDAVRDCNLISQLLGLNVQYTEADVEEDTVYEEEYGVHEEESGEREEETSQAENEDDTEDEEEETSEYDDETDSD</sequence>
<evidence type="ECO:0000313" key="2">
    <source>
        <dbReference type="EMBL" id="KAK2948794.1"/>
    </source>
</evidence>
<feature type="compositionally biased region" description="Acidic residues" evidence="1">
    <location>
        <begin position="377"/>
        <end position="411"/>
    </location>
</feature>
<feature type="region of interest" description="Disordered" evidence="1">
    <location>
        <begin position="364"/>
        <end position="411"/>
    </location>
</feature>
<protein>
    <submittedName>
        <fullName evidence="2">Uncharacterized protein</fullName>
    </submittedName>
</protein>
<gene>
    <name evidence="2" type="ORF">BLNAU_16244</name>
</gene>
<reference evidence="2 3" key="1">
    <citation type="journal article" date="2022" name="bioRxiv">
        <title>Genomics of Preaxostyla Flagellates Illuminates Evolutionary Transitions and the Path Towards Mitochondrial Loss.</title>
        <authorList>
            <person name="Novak L.V.F."/>
            <person name="Treitli S.C."/>
            <person name="Pyrih J."/>
            <person name="Halakuc P."/>
            <person name="Pipaliya S.V."/>
            <person name="Vacek V."/>
            <person name="Brzon O."/>
            <person name="Soukal P."/>
            <person name="Eme L."/>
            <person name="Dacks J.B."/>
            <person name="Karnkowska A."/>
            <person name="Elias M."/>
            <person name="Hampl V."/>
        </authorList>
    </citation>
    <scope>NUCLEOTIDE SEQUENCE [LARGE SCALE GENOMIC DNA]</scope>
    <source>
        <strain evidence="2">NAU3</strain>
        <tissue evidence="2">Gut</tissue>
    </source>
</reference>
<dbReference type="EMBL" id="JARBJD010000168">
    <property type="protein sequence ID" value="KAK2948794.1"/>
    <property type="molecule type" value="Genomic_DNA"/>
</dbReference>